<feature type="transmembrane region" description="Helical" evidence="3">
    <location>
        <begin position="47"/>
        <end position="66"/>
    </location>
</feature>
<name>A6KFX8_RAT</name>
<keyword evidence="4" id="KW-0808">Transferase</keyword>
<reference evidence="5" key="1">
    <citation type="submission" date="2005-09" db="EMBL/GenBank/DDBJ databases">
        <authorList>
            <person name="Mural R.J."/>
            <person name="Li P.W."/>
            <person name="Adams M.D."/>
            <person name="Amanatides P.G."/>
            <person name="Baden-Tillson H."/>
            <person name="Barnstead M."/>
            <person name="Chin S.H."/>
            <person name="Dew I."/>
            <person name="Evans C.A."/>
            <person name="Ferriera S."/>
            <person name="Flanigan M."/>
            <person name="Fosler C."/>
            <person name="Glodek A."/>
            <person name="Gu Z."/>
            <person name="Holt R.A."/>
            <person name="Jennings D."/>
            <person name="Kraft C.L."/>
            <person name="Lu F."/>
            <person name="Nguyen T."/>
            <person name="Nusskern D.R."/>
            <person name="Pfannkoch C.M."/>
            <person name="Sitter C."/>
            <person name="Sutton G.G."/>
            <person name="Venter J.C."/>
            <person name="Wang Z."/>
            <person name="Woodage T."/>
            <person name="Zheng X.H."/>
            <person name="Zhong F."/>
        </authorList>
    </citation>
    <scope>NUCLEOTIDE SEQUENCE [LARGE SCALE GENOMIC DNA]</scope>
    <source>
        <strain>BN</strain>
        <strain evidence="5">Sprague-Dawley</strain>
    </source>
</reference>
<keyword evidence="3" id="KW-1133">Transmembrane helix</keyword>
<evidence type="ECO:0000313" key="4">
    <source>
        <dbReference type="EMBL" id="EDL88934.1"/>
    </source>
</evidence>
<organism evidence="4 5">
    <name type="scientific">Rattus norvegicus</name>
    <name type="common">Rat</name>
    <dbReference type="NCBI Taxonomy" id="10116"/>
    <lineage>
        <taxon>Eukaryota</taxon>
        <taxon>Metazoa</taxon>
        <taxon>Chordata</taxon>
        <taxon>Craniata</taxon>
        <taxon>Vertebrata</taxon>
        <taxon>Euteleostomi</taxon>
        <taxon>Mammalia</taxon>
        <taxon>Eutheria</taxon>
        <taxon>Euarchontoglires</taxon>
        <taxon>Glires</taxon>
        <taxon>Rodentia</taxon>
        <taxon>Myomorpha</taxon>
        <taxon>Muroidea</taxon>
        <taxon>Muridae</taxon>
        <taxon>Murinae</taxon>
        <taxon>Rattus</taxon>
    </lineage>
</organism>
<protein>
    <submittedName>
        <fullName evidence="4">UDP-N-acetyl-alpha-D-galactosamine:polypeptide N-acetylgalactosaminyltransferase-like 2 (Predicted), isoform CRA_a</fullName>
    </submittedName>
</protein>
<proteinExistence type="predicted"/>
<accession>A6KFX8</accession>
<dbReference type="PANTHER" id="PTHR11675:SF36">
    <property type="entry name" value="POLYPEPTIDE N-ACETYLGALACTOSAMINYLTRANSFERASE 15"/>
    <property type="match status" value="1"/>
</dbReference>
<dbReference type="SUPFAM" id="SSF53448">
    <property type="entry name" value="Nucleotide-diphospho-sugar transferases"/>
    <property type="match status" value="1"/>
</dbReference>
<dbReference type="GO" id="GO:0016740">
    <property type="term" value="F:transferase activity"/>
    <property type="evidence" value="ECO:0007669"/>
    <property type="project" value="UniProtKB-KW"/>
</dbReference>
<feature type="compositionally biased region" description="Basic residues" evidence="2">
    <location>
        <begin position="141"/>
        <end position="150"/>
    </location>
</feature>
<evidence type="ECO:0000256" key="2">
    <source>
        <dbReference type="SAM" id="MobiDB-lite"/>
    </source>
</evidence>
<dbReference type="AlphaFoldDB" id="A6KFX8"/>
<keyword evidence="1" id="KW-1015">Disulfide bond</keyword>
<evidence type="ECO:0000313" key="5">
    <source>
        <dbReference type="Proteomes" id="UP000234681"/>
    </source>
</evidence>
<evidence type="ECO:0000256" key="1">
    <source>
        <dbReference type="ARBA" id="ARBA00023157"/>
    </source>
</evidence>
<feature type="compositionally biased region" description="Acidic residues" evidence="2">
    <location>
        <begin position="175"/>
        <end position="184"/>
    </location>
</feature>
<keyword evidence="3" id="KW-0472">Membrane</keyword>
<evidence type="ECO:0000256" key="3">
    <source>
        <dbReference type="SAM" id="Phobius"/>
    </source>
</evidence>
<dbReference type="InterPro" id="IPR029044">
    <property type="entry name" value="Nucleotide-diphossugar_trans"/>
</dbReference>
<feature type="compositionally biased region" description="Basic and acidic residues" evidence="2">
    <location>
        <begin position="160"/>
        <end position="174"/>
    </location>
</feature>
<dbReference type="PANTHER" id="PTHR11675">
    <property type="entry name" value="N-ACETYLGALACTOSAMINYLTRANSFERASE"/>
    <property type="match status" value="1"/>
</dbReference>
<gene>
    <name evidence="4" type="primary">Galntl2_predicted</name>
    <name evidence="4" type="ORF">rCG_42304</name>
</gene>
<dbReference type="Proteomes" id="UP000234681">
    <property type="component" value="Chromosome 16"/>
</dbReference>
<dbReference type="Gene3D" id="3.90.550.10">
    <property type="entry name" value="Spore Coat Polysaccharide Biosynthesis Protein SpsA, Chain A"/>
    <property type="match status" value="1"/>
</dbReference>
<sequence length="437" mass="49485">MNSPGSVTTLKLPGAQGRSKLDQDLLLQAGGCDMLLRKRPRNGHSRLQFLLLFLTLGCVLMMVIMLHPPPPTLHQAVTAQASKHSPDMGYRLDFGDSQEWVLEAEGEGEGEEYSFLDGLPPFISLQEDQLLVVVASPRARRNQSQGRRHGSYQLIKHMSRRPDEEASERDWRTEEDGEESEEEALTPLGLDPDGLNKPLSARLPLRRVLPEARHPLSRVVSPVIDVIDWKTLQYSASKLQRGVLDWKLDFQWEPLREQELKALPSPISPVRSPVVPQEVVAVDRHYFQNTGAYDPLLSLWGSENLEMSFKAWLCGGSVEILPCSRVGHLYQSQDASLRTDPEVILKNKIRIAETWLSSFKETFYRHIPEAFALSKVAKPDCTERLKLQRRLGCRTFHWFLANVYPELYPSEHRPSSTALDLASVQTAEQKVTSWDAP</sequence>
<keyword evidence="3" id="KW-0812">Transmembrane</keyword>
<feature type="region of interest" description="Disordered" evidence="2">
    <location>
        <begin position="141"/>
        <end position="196"/>
    </location>
</feature>
<dbReference type="EMBL" id="CH474046">
    <property type="protein sequence ID" value="EDL88934.1"/>
    <property type="molecule type" value="Genomic_DNA"/>
</dbReference>